<protein>
    <submittedName>
        <fullName evidence="4">Uncharacterized protein</fullName>
    </submittedName>
</protein>
<keyword evidence="3" id="KW-0732">Signal</keyword>
<evidence type="ECO:0000313" key="4">
    <source>
        <dbReference type="EMBL" id="WXA99852.1"/>
    </source>
</evidence>
<feature type="region of interest" description="Disordered" evidence="1">
    <location>
        <begin position="162"/>
        <end position="188"/>
    </location>
</feature>
<feature type="signal peptide" evidence="3">
    <location>
        <begin position="1"/>
        <end position="18"/>
    </location>
</feature>
<keyword evidence="5" id="KW-1185">Reference proteome</keyword>
<feature type="chain" id="PRO_5045663781" evidence="3">
    <location>
        <begin position="19"/>
        <end position="299"/>
    </location>
</feature>
<sequence>MIRAIHVCFAFAAITAFAAEARAADPMTKEQCLDAHSRGQTLRDSGKVSQARELFLRCAQSGCPSLIQGDCARFADEMTRTVPSVSFVARDARGNDVVDTIVFVDDVQVADRLDKGKSFDVDPGEHTIKFLHGDKKVEQKVVVHQGERERLVVGTFPDLGAPANGAVAPPSANEGETSPKDERPSRSVGPIVLAGAGAAALVTGGVIAIIGLNKVPSECSYWSKDCSAAPGSPVFKDASNGAKLVNVGVVVGSVGLAAIAGGLIWYFVGKPADAPKDERAHLTPWFDHRSGGVSWQGRF</sequence>
<feature type="transmembrane region" description="Helical" evidence="2">
    <location>
        <begin position="244"/>
        <end position="268"/>
    </location>
</feature>
<accession>A0ABZ2KMH7</accession>
<evidence type="ECO:0000313" key="5">
    <source>
        <dbReference type="Proteomes" id="UP001379533"/>
    </source>
</evidence>
<evidence type="ECO:0000256" key="3">
    <source>
        <dbReference type="SAM" id="SignalP"/>
    </source>
</evidence>
<dbReference type="EMBL" id="CP089982">
    <property type="protein sequence ID" value="WXA99852.1"/>
    <property type="molecule type" value="Genomic_DNA"/>
</dbReference>
<evidence type="ECO:0000256" key="2">
    <source>
        <dbReference type="SAM" id="Phobius"/>
    </source>
</evidence>
<dbReference type="RefSeq" id="WP_394850494.1">
    <property type="nucleotide sequence ID" value="NZ_CP089982.1"/>
</dbReference>
<organism evidence="4 5">
    <name type="scientific">Pendulispora brunnea</name>
    <dbReference type="NCBI Taxonomy" id="2905690"/>
    <lineage>
        <taxon>Bacteria</taxon>
        <taxon>Pseudomonadati</taxon>
        <taxon>Myxococcota</taxon>
        <taxon>Myxococcia</taxon>
        <taxon>Myxococcales</taxon>
        <taxon>Sorangiineae</taxon>
        <taxon>Pendulisporaceae</taxon>
        <taxon>Pendulispora</taxon>
    </lineage>
</organism>
<feature type="transmembrane region" description="Helical" evidence="2">
    <location>
        <begin position="188"/>
        <end position="212"/>
    </location>
</feature>
<evidence type="ECO:0000256" key="1">
    <source>
        <dbReference type="SAM" id="MobiDB-lite"/>
    </source>
</evidence>
<reference evidence="4 5" key="1">
    <citation type="submission" date="2021-12" db="EMBL/GenBank/DDBJ databases">
        <title>Discovery of the Pendulisporaceae a myxobacterial family with distinct sporulation behavior and unique specialized metabolism.</title>
        <authorList>
            <person name="Garcia R."/>
            <person name="Popoff A."/>
            <person name="Bader C.D."/>
            <person name="Loehr J."/>
            <person name="Walesch S."/>
            <person name="Walt C."/>
            <person name="Boldt J."/>
            <person name="Bunk B."/>
            <person name="Haeckl F.J.F.P.J."/>
            <person name="Gunesch A.P."/>
            <person name="Birkelbach J."/>
            <person name="Nuebel U."/>
            <person name="Pietschmann T."/>
            <person name="Bach T."/>
            <person name="Mueller R."/>
        </authorList>
    </citation>
    <scope>NUCLEOTIDE SEQUENCE [LARGE SCALE GENOMIC DNA]</scope>
    <source>
        <strain evidence="4 5">MSr12523</strain>
    </source>
</reference>
<keyword evidence="2" id="KW-1133">Transmembrane helix</keyword>
<keyword evidence="2" id="KW-0472">Membrane</keyword>
<proteinExistence type="predicted"/>
<gene>
    <name evidence="4" type="ORF">LZC95_23930</name>
</gene>
<name>A0ABZ2KMH7_9BACT</name>
<dbReference type="Proteomes" id="UP001379533">
    <property type="component" value="Chromosome"/>
</dbReference>
<keyword evidence="2" id="KW-0812">Transmembrane</keyword>